<gene>
    <name evidence="12" type="ordered locus">Plav_0500</name>
</gene>
<dbReference type="Pfam" id="PF02080">
    <property type="entry name" value="TrkA_C"/>
    <property type="match status" value="1"/>
</dbReference>
<dbReference type="InterPro" id="IPR036721">
    <property type="entry name" value="RCK_C_sf"/>
</dbReference>
<feature type="transmembrane region" description="Helical" evidence="10">
    <location>
        <begin position="367"/>
        <end position="390"/>
    </location>
</feature>
<feature type="transmembrane region" description="Helical" evidence="10">
    <location>
        <begin position="6"/>
        <end position="25"/>
    </location>
</feature>
<keyword evidence="4" id="KW-1003">Cell membrane</keyword>
<evidence type="ECO:0000256" key="1">
    <source>
        <dbReference type="ARBA" id="ARBA00004651"/>
    </source>
</evidence>
<dbReference type="NCBIfam" id="NF003716">
    <property type="entry name" value="PRK05326.1-3"/>
    <property type="match status" value="1"/>
</dbReference>
<organism evidence="12 13">
    <name type="scientific">Parvibaculum lavamentivorans (strain DS-1 / DSM 13023 / NCIMB 13966)</name>
    <dbReference type="NCBI Taxonomy" id="402881"/>
    <lineage>
        <taxon>Bacteria</taxon>
        <taxon>Pseudomonadati</taxon>
        <taxon>Pseudomonadota</taxon>
        <taxon>Alphaproteobacteria</taxon>
        <taxon>Hyphomicrobiales</taxon>
        <taxon>Parvibaculaceae</taxon>
        <taxon>Parvibaculum</taxon>
    </lineage>
</organism>
<feature type="transmembrane region" description="Helical" evidence="10">
    <location>
        <begin position="277"/>
        <end position="296"/>
    </location>
</feature>
<keyword evidence="6 10" id="KW-0812">Transmembrane</keyword>
<dbReference type="GO" id="GO:0005886">
    <property type="term" value="C:plasma membrane"/>
    <property type="evidence" value="ECO:0007669"/>
    <property type="project" value="UniProtKB-SubCell"/>
</dbReference>
<evidence type="ECO:0000313" key="12">
    <source>
        <dbReference type="EMBL" id="ABS62123.1"/>
    </source>
</evidence>
<dbReference type="Gene3D" id="3.30.70.1450">
    <property type="entry name" value="Regulator of K+ conductance, C-terminal domain"/>
    <property type="match status" value="1"/>
</dbReference>
<dbReference type="InterPro" id="IPR006037">
    <property type="entry name" value="RCK_C"/>
</dbReference>
<dbReference type="EMBL" id="CP000774">
    <property type="protein sequence ID" value="ABS62123.1"/>
    <property type="molecule type" value="Genomic_DNA"/>
</dbReference>
<keyword evidence="2" id="KW-0813">Transport</keyword>
<evidence type="ECO:0000256" key="10">
    <source>
        <dbReference type="SAM" id="Phobius"/>
    </source>
</evidence>
<dbReference type="GO" id="GO:0008324">
    <property type="term" value="F:monoatomic cation transmembrane transporter activity"/>
    <property type="evidence" value="ECO:0007669"/>
    <property type="project" value="InterPro"/>
</dbReference>
<dbReference type="HOGENOM" id="CLU_005912_9_2_5"/>
<feature type="transmembrane region" description="Helical" evidence="10">
    <location>
        <begin position="58"/>
        <end position="76"/>
    </location>
</feature>
<dbReference type="PROSITE" id="PS51202">
    <property type="entry name" value="RCK_C"/>
    <property type="match status" value="1"/>
</dbReference>
<dbReference type="GO" id="GO:0006813">
    <property type="term" value="P:potassium ion transport"/>
    <property type="evidence" value="ECO:0007669"/>
    <property type="project" value="UniProtKB-KW"/>
</dbReference>
<name>A7HQE0_PARL1</name>
<proteinExistence type="predicted"/>
<evidence type="ECO:0000256" key="4">
    <source>
        <dbReference type="ARBA" id="ARBA00022475"/>
    </source>
</evidence>
<keyword evidence="8" id="KW-0406">Ion transport</keyword>
<dbReference type="GO" id="GO:0015297">
    <property type="term" value="F:antiporter activity"/>
    <property type="evidence" value="ECO:0007669"/>
    <property type="project" value="UniProtKB-KW"/>
</dbReference>
<evidence type="ECO:0000256" key="6">
    <source>
        <dbReference type="ARBA" id="ARBA00022692"/>
    </source>
</evidence>
<feature type="transmembrane region" description="Helical" evidence="10">
    <location>
        <begin position="165"/>
        <end position="189"/>
    </location>
</feature>
<accession>A7HQE0</accession>
<feature type="transmembrane region" description="Helical" evidence="10">
    <location>
        <begin position="115"/>
        <end position="139"/>
    </location>
</feature>
<dbReference type="eggNOG" id="COG3263">
    <property type="taxonomic scope" value="Bacteria"/>
</dbReference>
<dbReference type="NCBIfam" id="NF003714">
    <property type="entry name" value="PRK05326.1-1"/>
    <property type="match status" value="1"/>
</dbReference>
<dbReference type="PANTHER" id="PTHR32507">
    <property type="entry name" value="NA(+)/H(+) ANTIPORTER 1"/>
    <property type="match status" value="1"/>
</dbReference>
<dbReference type="AlphaFoldDB" id="A7HQE0"/>
<keyword evidence="5" id="KW-0633">Potassium transport</keyword>
<evidence type="ECO:0000256" key="8">
    <source>
        <dbReference type="ARBA" id="ARBA00023065"/>
    </source>
</evidence>
<evidence type="ECO:0000313" key="13">
    <source>
        <dbReference type="Proteomes" id="UP000006377"/>
    </source>
</evidence>
<dbReference type="PANTHER" id="PTHR32507:SF7">
    <property type="entry name" value="K(+)_H(+) ANTIPORTER NHAP2"/>
    <property type="match status" value="1"/>
</dbReference>
<evidence type="ECO:0000256" key="3">
    <source>
        <dbReference type="ARBA" id="ARBA00022449"/>
    </source>
</evidence>
<dbReference type="SUPFAM" id="SSF116726">
    <property type="entry name" value="TrkA C-terminal domain-like"/>
    <property type="match status" value="1"/>
</dbReference>
<feature type="transmembrane region" description="Helical" evidence="10">
    <location>
        <begin position="302"/>
        <end position="326"/>
    </location>
</feature>
<feature type="transmembrane region" description="Helical" evidence="10">
    <location>
        <begin position="88"/>
        <end position="109"/>
    </location>
</feature>
<protein>
    <submittedName>
        <fullName evidence="12">Sodium/hydrogen exchanger</fullName>
    </submittedName>
</protein>
<dbReference type="RefSeq" id="WP_011995414.1">
    <property type="nucleotide sequence ID" value="NC_009719.1"/>
</dbReference>
<dbReference type="Gene3D" id="1.20.1530.20">
    <property type="match status" value="1"/>
</dbReference>
<keyword evidence="5" id="KW-0630">Potassium</keyword>
<keyword evidence="3" id="KW-0050">Antiport</keyword>
<dbReference type="InterPro" id="IPR038770">
    <property type="entry name" value="Na+/solute_symporter_sf"/>
</dbReference>
<keyword evidence="7 10" id="KW-1133">Transmembrane helix</keyword>
<evidence type="ECO:0000256" key="9">
    <source>
        <dbReference type="ARBA" id="ARBA00023136"/>
    </source>
</evidence>
<dbReference type="InterPro" id="IPR006153">
    <property type="entry name" value="Cation/H_exchanger_TM"/>
</dbReference>
<feature type="transmembrane region" description="Helical" evidence="10">
    <location>
        <begin position="338"/>
        <end position="361"/>
    </location>
</feature>
<dbReference type="STRING" id="402881.Plav_0500"/>
<dbReference type="Pfam" id="PF00999">
    <property type="entry name" value="Na_H_Exchanger"/>
    <property type="match status" value="1"/>
</dbReference>
<evidence type="ECO:0000256" key="7">
    <source>
        <dbReference type="ARBA" id="ARBA00022989"/>
    </source>
</evidence>
<reference evidence="12 13" key="1">
    <citation type="journal article" date="2011" name="Stand. Genomic Sci.">
        <title>Complete genome sequence of Parvibaculum lavamentivorans type strain (DS-1(T)).</title>
        <authorList>
            <person name="Schleheck D."/>
            <person name="Weiss M."/>
            <person name="Pitluck S."/>
            <person name="Bruce D."/>
            <person name="Land M.L."/>
            <person name="Han S."/>
            <person name="Saunders E."/>
            <person name="Tapia R."/>
            <person name="Detter C."/>
            <person name="Brettin T."/>
            <person name="Han J."/>
            <person name="Woyke T."/>
            <person name="Goodwin L."/>
            <person name="Pennacchio L."/>
            <person name="Nolan M."/>
            <person name="Cook A.M."/>
            <person name="Kjelleberg S."/>
            <person name="Thomas T."/>
        </authorList>
    </citation>
    <scope>NUCLEOTIDE SEQUENCE [LARGE SCALE GENOMIC DNA]</scope>
    <source>
        <strain evidence="13">DS-1 / DSM 13023 / NCIMB 13966</strain>
    </source>
</reference>
<keyword evidence="13" id="KW-1185">Reference proteome</keyword>
<feature type="domain" description="RCK C-terminal" evidence="11">
    <location>
        <begin position="407"/>
        <end position="488"/>
    </location>
</feature>
<evidence type="ECO:0000259" key="11">
    <source>
        <dbReference type="PROSITE" id="PS51202"/>
    </source>
</evidence>
<keyword evidence="9 10" id="KW-0472">Membrane</keyword>
<dbReference type="Proteomes" id="UP000006377">
    <property type="component" value="Chromosome"/>
</dbReference>
<evidence type="ECO:0000256" key="2">
    <source>
        <dbReference type="ARBA" id="ARBA00022448"/>
    </source>
</evidence>
<sequence length="608" mass="64387">MDFANQIILVSAALITFSIFAGALSSRIGAPLLLVFLAFGMLVGEEGPGGIVFNDFRLAYLAGSFALAIILFDGGLRTSRNALARAWAPAGALATIGVLLTAAITGVAAKFLLGIGWVEAFLLGAIVGSTDAAAVFLLLHQRGLRLRARVSATLEVESAINDPMAIFLTLALVGIAVEGVQLDSVGAVIGEIGNFLWQLVGGVIFGLAGGWFVVRAINRLQLSPGLYPIMAGALALLVFALTQSAGASGYVAIFLIGFTVGNTPHRATSEISRFTDGMAWLAQICMFLMLGLLVTPSSLLPILLPAIAVAVVLFFVARPIAVWLCLKPLKFAPNETLFISWLGLRGSVAVFLAVIPVFAGVEGASTLFSVAYVIVLVSLVAQGWTIALTARWTDVELPPRPTAKRGVELDLPAGKGKSVVAYTVDPMSILVLRRMKRLPLPEGTTVISVMRAGVARTEGLHEGLEAGDVVLLLINVDAVPALDRLFGARKSRSAEKEGKIVDFVIDGHTSAAAVANMYSLAFTPEERELTLEEFMRSRLGREIKTGARTRVGSVDLVAVQVTDGEVHQVGLDLDPPPEKTLLGQLQTRFRAGVETLRDLFLADASRPS</sequence>
<dbReference type="KEGG" id="pla:Plav_0500"/>
<evidence type="ECO:0000256" key="5">
    <source>
        <dbReference type="ARBA" id="ARBA00022538"/>
    </source>
</evidence>
<dbReference type="OrthoDB" id="9810759at2"/>
<dbReference type="GO" id="GO:1902600">
    <property type="term" value="P:proton transmembrane transport"/>
    <property type="evidence" value="ECO:0007669"/>
    <property type="project" value="InterPro"/>
</dbReference>
<dbReference type="NCBIfam" id="NF003715">
    <property type="entry name" value="PRK05326.1-2"/>
    <property type="match status" value="1"/>
</dbReference>
<comment type="subcellular location">
    <subcellularLocation>
        <location evidence="1">Cell membrane</location>
        <topology evidence="1">Multi-pass membrane protein</topology>
    </subcellularLocation>
</comment>
<feature type="transmembrane region" description="Helical" evidence="10">
    <location>
        <begin position="195"/>
        <end position="213"/>
    </location>
</feature>